<proteinExistence type="predicted"/>
<dbReference type="RefSeq" id="WP_187329668.1">
    <property type="nucleotide sequence ID" value="NZ_AZGB01000027.1"/>
</dbReference>
<reference evidence="1 2" key="1">
    <citation type="journal article" date="2015" name="Genome Announc.">
        <title>Expanding the biotechnology potential of lactobacilli through comparative genomics of 213 strains and associated genera.</title>
        <authorList>
            <person name="Sun Z."/>
            <person name="Harris H.M."/>
            <person name="McCann A."/>
            <person name="Guo C."/>
            <person name="Argimon S."/>
            <person name="Zhang W."/>
            <person name="Yang X."/>
            <person name="Jeffery I.B."/>
            <person name="Cooney J.C."/>
            <person name="Kagawa T.F."/>
            <person name="Liu W."/>
            <person name="Song Y."/>
            <person name="Salvetti E."/>
            <person name="Wrobel A."/>
            <person name="Rasinkangas P."/>
            <person name="Parkhill J."/>
            <person name="Rea M.C."/>
            <person name="O'Sullivan O."/>
            <person name="Ritari J."/>
            <person name="Douillard F.P."/>
            <person name="Paul Ross R."/>
            <person name="Yang R."/>
            <person name="Briner A.E."/>
            <person name="Felis G.E."/>
            <person name="de Vos W.M."/>
            <person name="Barrangou R."/>
            <person name="Klaenhammer T.R."/>
            <person name="Caufield P.W."/>
            <person name="Cui Y."/>
            <person name="Zhang H."/>
            <person name="O'Toole P.W."/>
        </authorList>
    </citation>
    <scope>NUCLEOTIDE SEQUENCE [LARGE SCALE GENOMIC DNA]</scope>
    <source>
        <strain evidence="1 2">DSM 18630</strain>
    </source>
</reference>
<dbReference type="InterPro" id="IPR027417">
    <property type="entry name" value="P-loop_NTPase"/>
</dbReference>
<dbReference type="EMBL" id="AZGB01000027">
    <property type="protein sequence ID" value="KRM04610.1"/>
    <property type="molecule type" value="Genomic_DNA"/>
</dbReference>
<dbReference type="SUPFAM" id="SSF52540">
    <property type="entry name" value="P-loop containing nucleoside triphosphate hydrolases"/>
    <property type="match status" value="1"/>
</dbReference>
<sequence>MSKIIVISGLTAGGKTTLVNSLARELKNSKIIAFDNYDIDQLPSAPPLNKPLSQTINQYDIQNIISAVNSAKYKYDYILVDYPFGNRHESFNQLIDLTVYIKTPLDILLARQILRDFSNKTVNAIDDYLNIYLKTIRRIFIENEKFIVETADLVLAGEAPLSTKIEKIIATIKSL</sequence>
<dbReference type="Proteomes" id="UP000051451">
    <property type="component" value="Unassembled WGS sequence"/>
</dbReference>
<comment type="caution">
    <text evidence="1">The sequence shown here is derived from an EMBL/GenBank/DDBJ whole genome shotgun (WGS) entry which is preliminary data.</text>
</comment>
<accession>A0A0R1VGM9</accession>
<keyword evidence="2" id="KW-1185">Reference proteome</keyword>
<organism evidence="1 2">
    <name type="scientific">Liquorilactobacillus ghanensis DSM 18630</name>
    <dbReference type="NCBI Taxonomy" id="1423750"/>
    <lineage>
        <taxon>Bacteria</taxon>
        <taxon>Bacillati</taxon>
        <taxon>Bacillota</taxon>
        <taxon>Bacilli</taxon>
        <taxon>Lactobacillales</taxon>
        <taxon>Lactobacillaceae</taxon>
        <taxon>Liquorilactobacillus</taxon>
    </lineage>
</organism>
<evidence type="ECO:0008006" key="3">
    <source>
        <dbReference type="Google" id="ProtNLM"/>
    </source>
</evidence>
<dbReference type="PATRIC" id="fig|1423750.3.peg.2343"/>
<dbReference type="GeneID" id="98319956"/>
<evidence type="ECO:0000313" key="2">
    <source>
        <dbReference type="Proteomes" id="UP000051451"/>
    </source>
</evidence>
<dbReference type="Gene3D" id="3.40.50.300">
    <property type="entry name" value="P-loop containing nucleotide triphosphate hydrolases"/>
    <property type="match status" value="1"/>
</dbReference>
<dbReference type="STRING" id="1423750.FC89_GL002301"/>
<evidence type="ECO:0000313" key="1">
    <source>
        <dbReference type="EMBL" id="KRM04610.1"/>
    </source>
</evidence>
<protein>
    <recommendedName>
        <fullName evidence="3">Uridine kinase</fullName>
    </recommendedName>
</protein>
<dbReference type="AlphaFoldDB" id="A0A0R1VGM9"/>
<name>A0A0R1VGM9_9LACO</name>
<gene>
    <name evidence="1" type="ORF">FC89_GL002301</name>
</gene>